<keyword evidence="2" id="KW-1185">Reference proteome</keyword>
<reference evidence="1 2" key="1">
    <citation type="journal article" date="2019" name="Commun. Biol.">
        <title>The bagworm genome reveals a unique fibroin gene that provides high tensile strength.</title>
        <authorList>
            <person name="Kono N."/>
            <person name="Nakamura H."/>
            <person name="Ohtoshi R."/>
            <person name="Tomita M."/>
            <person name="Numata K."/>
            <person name="Arakawa K."/>
        </authorList>
    </citation>
    <scope>NUCLEOTIDE SEQUENCE [LARGE SCALE GENOMIC DNA]</scope>
</reference>
<accession>A0A4C1YWC3</accession>
<gene>
    <name evidence="1" type="ORF">EVAR_98572_1</name>
</gene>
<dbReference type="EMBL" id="BGZK01001378">
    <property type="protein sequence ID" value="GBP78645.1"/>
    <property type="molecule type" value="Genomic_DNA"/>
</dbReference>
<sequence>MNGISLASLKFNRQRHLLCFTNDKAYNKPSSKKARTRQCKLVFKSHIAPAARPLGTSRAYRASTSKAARGVVTGIDKSEHSRRMDLFQLSGFDNKVVAYRKVGVVPYYCSARAYLLMCEPSEQSA</sequence>
<evidence type="ECO:0000313" key="1">
    <source>
        <dbReference type="EMBL" id="GBP78645.1"/>
    </source>
</evidence>
<protein>
    <submittedName>
        <fullName evidence="1">Uncharacterized protein</fullName>
    </submittedName>
</protein>
<proteinExistence type="predicted"/>
<evidence type="ECO:0000313" key="2">
    <source>
        <dbReference type="Proteomes" id="UP000299102"/>
    </source>
</evidence>
<organism evidence="1 2">
    <name type="scientific">Eumeta variegata</name>
    <name type="common">Bagworm moth</name>
    <name type="synonym">Eumeta japonica</name>
    <dbReference type="NCBI Taxonomy" id="151549"/>
    <lineage>
        <taxon>Eukaryota</taxon>
        <taxon>Metazoa</taxon>
        <taxon>Ecdysozoa</taxon>
        <taxon>Arthropoda</taxon>
        <taxon>Hexapoda</taxon>
        <taxon>Insecta</taxon>
        <taxon>Pterygota</taxon>
        <taxon>Neoptera</taxon>
        <taxon>Endopterygota</taxon>
        <taxon>Lepidoptera</taxon>
        <taxon>Glossata</taxon>
        <taxon>Ditrysia</taxon>
        <taxon>Tineoidea</taxon>
        <taxon>Psychidae</taxon>
        <taxon>Oiketicinae</taxon>
        <taxon>Eumeta</taxon>
    </lineage>
</organism>
<dbReference type="AlphaFoldDB" id="A0A4C1YWC3"/>
<comment type="caution">
    <text evidence="1">The sequence shown here is derived from an EMBL/GenBank/DDBJ whole genome shotgun (WGS) entry which is preliminary data.</text>
</comment>
<name>A0A4C1YWC3_EUMVA</name>
<dbReference type="Proteomes" id="UP000299102">
    <property type="component" value="Unassembled WGS sequence"/>
</dbReference>